<evidence type="ECO:0000313" key="1">
    <source>
        <dbReference type="EMBL" id="KAF1956377.1"/>
    </source>
</evidence>
<proteinExistence type="predicted"/>
<organism evidence="1 2">
    <name type="scientific">Byssothecium circinans</name>
    <dbReference type="NCBI Taxonomy" id="147558"/>
    <lineage>
        <taxon>Eukaryota</taxon>
        <taxon>Fungi</taxon>
        <taxon>Dikarya</taxon>
        <taxon>Ascomycota</taxon>
        <taxon>Pezizomycotina</taxon>
        <taxon>Dothideomycetes</taxon>
        <taxon>Pleosporomycetidae</taxon>
        <taxon>Pleosporales</taxon>
        <taxon>Massarineae</taxon>
        <taxon>Massarinaceae</taxon>
        <taxon>Byssothecium</taxon>
    </lineage>
</organism>
<reference evidence="1" key="1">
    <citation type="journal article" date="2020" name="Stud. Mycol.">
        <title>101 Dothideomycetes genomes: a test case for predicting lifestyles and emergence of pathogens.</title>
        <authorList>
            <person name="Haridas S."/>
            <person name="Albert R."/>
            <person name="Binder M."/>
            <person name="Bloem J."/>
            <person name="Labutti K."/>
            <person name="Salamov A."/>
            <person name="Andreopoulos B."/>
            <person name="Baker S."/>
            <person name="Barry K."/>
            <person name="Bills G."/>
            <person name="Bluhm B."/>
            <person name="Cannon C."/>
            <person name="Castanera R."/>
            <person name="Culley D."/>
            <person name="Daum C."/>
            <person name="Ezra D."/>
            <person name="Gonzalez J."/>
            <person name="Henrissat B."/>
            <person name="Kuo A."/>
            <person name="Liang C."/>
            <person name="Lipzen A."/>
            <person name="Lutzoni F."/>
            <person name="Magnuson J."/>
            <person name="Mondo S."/>
            <person name="Nolan M."/>
            <person name="Ohm R."/>
            <person name="Pangilinan J."/>
            <person name="Park H.-J."/>
            <person name="Ramirez L."/>
            <person name="Alfaro M."/>
            <person name="Sun H."/>
            <person name="Tritt A."/>
            <person name="Yoshinaga Y."/>
            <person name="Zwiers L.-H."/>
            <person name="Turgeon B."/>
            <person name="Goodwin S."/>
            <person name="Spatafora J."/>
            <person name="Crous P."/>
            <person name="Grigoriev I."/>
        </authorList>
    </citation>
    <scope>NUCLEOTIDE SEQUENCE</scope>
    <source>
        <strain evidence="1">CBS 675.92</strain>
    </source>
</reference>
<sequence length="115" mass="12072">MNCSSSVDCQLELVVGLLLARGYWGVTYTGASAVGSQGCTGSGWGDLLDGAISVTIDDVIITTIDVNTIIRIANERNSAITAIDVNTIVRINERNVGNAKPAAPFFISTKRLKAA</sequence>
<accession>A0A6A5U5H9</accession>
<gene>
    <name evidence="1" type="ORF">CC80DRAFT_548673</name>
</gene>
<keyword evidence="2" id="KW-1185">Reference proteome</keyword>
<evidence type="ECO:0000313" key="2">
    <source>
        <dbReference type="Proteomes" id="UP000800035"/>
    </source>
</evidence>
<protein>
    <submittedName>
        <fullName evidence="1">Uncharacterized protein</fullName>
    </submittedName>
</protein>
<dbReference type="Proteomes" id="UP000800035">
    <property type="component" value="Unassembled WGS sequence"/>
</dbReference>
<dbReference type="EMBL" id="ML976992">
    <property type="protein sequence ID" value="KAF1956377.1"/>
    <property type="molecule type" value="Genomic_DNA"/>
</dbReference>
<name>A0A6A5U5H9_9PLEO</name>
<dbReference type="AlphaFoldDB" id="A0A6A5U5H9"/>